<name>F2JQ32_CELLD</name>
<reference evidence="6 7" key="1">
    <citation type="journal article" date="2011" name="J. Bacteriol.">
        <title>Complete genome sequence of the cellulose-degrading bacterium Cellulosilyticum lentocellum.</title>
        <authorList>
            <consortium name="US DOE Joint Genome Institute"/>
            <person name="Miller D.A."/>
            <person name="Suen G."/>
            <person name="Bruce D."/>
            <person name="Copeland A."/>
            <person name="Cheng J.F."/>
            <person name="Detter C."/>
            <person name="Goodwin L.A."/>
            <person name="Han C.S."/>
            <person name="Hauser L.J."/>
            <person name="Land M.L."/>
            <person name="Lapidus A."/>
            <person name="Lucas S."/>
            <person name="Meincke L."/>
            <person name="Pitluck S."/>
            <person name="Tapia R."/>
            <person name="Teshima H."/>
            <person name="Woyke T."/>
            <person name="Fox B.G."/>
            <person name="Angert E.R."/>
            <person name="Currie C.R."/>
        </authorList>
    </citation>
    <scope>NUCLEOTIDE SEQUENCE [LARGE SCALE GENOMIC DNA]</scope>
    <source>
        <strain evidence="7">ATCC 49066 / DSM 5427 / NCIMB 11756 / RHM5</strain>
    </source>
</reference>
<gene>
    <name evidence="6" type="ordered locus">Clole_0847</name>
</gene>
<keyword evidence="7" id="KW-1185">Reference proteome</keyword>
<dbReference type="PRINTS" id="PR00260">
    <property type="entry name" value="CHEMTRNSDUCR"/>
</dbReference>
<sequence length="507" mass="56984">MEQINDEVKKVTLLHNATMDYAESRKSVNKIVLVNLAILEGLIAFGVLGIIKDINPIYTTLVWGSIFLSMSLSIFKYKQNPENQSLRWINFSSFFIMYTITMFTCNMKMLYTYIIPLIVIYYLYYDYKLIKIIGISTILCNLIYVIVSGVLHPIVDQASFRDLFMQVISISAVCITVMLGTKIAILLNDSQTYHIQEGADKQQELLKEVLTTARVLDTNAKDVYDIVSELELSSDIINNAVSDISKGVVNTVGNIQSQTELTSKIGDMIEETKTASECMRQISEDTIESMNKGVSIVDELGSQTDLLNENSDNVYKSMINLNEKVIEIQRLTKNITSISEQTNILSLNATIESARVGEAGKGFAVVANEVRNLATQSGELTRNITQIVNELQEMANESVKMMMNFRQTNEKQNESIKDTEKIFKETIGNMSQVNDNIKLVSNKVEEVFESNQQIVNSIHEISAVSEETMAGVEETNLTTEKNKARTKQTKAIAEVLLSTSNEMKKYL</sequence>
<evidence type="ECO:0000259" key="5">
    <source>
        <dbReference type="PROSITE" id="PS50111"/>
    </source>
</evidence>
<dbReference type="STRING" id="642492.Clole_0847"/>
<dbReference type="SUPFAM" id="SSF58104">
    <property type="entry name" value="Methyl-accepting chemotaxis protein (MCP) signaling domain"/>
    <property type="match status" value="1"/>
</dbReference>
<dbReference type="InterPro" id="IPR004089">
    <property type="entry name" value="MCPsignal_dom"/>
</dbReference>
<dbReference type="PROSITE" id="PS50111">
    <property type="entry name" value="CHEMOTAXIS_TRANSDUC_2"/>
    <property type="match status" value="1"/>
</dbReference>
<feature type="transmembrane region" description="Helical" evidence="4">
    <location>
        <begin position="57"/>
        <end position="75"/>
    </location>
</feature>
<dbReference type="Proteomes" id="UP000008467">
    <property type="component" value="Chromosome"/>
</dbReference>
<evidence type="ECO:0000256" key="2">
    <source>
        <dbReference type="ARBA" id="ARBA00029447"/>
    </source>
</evidence>
<feature type="transmembrane region" description="Helical" evidence="4">
    <location>
        <begin position="95"/>
        <end position="123"/>
    </location>
</feature>
<keyword evidence="4" id="KW-1133">Transmembrane helix</keyword>
<dbReference type="Gene3D" id="1.10.287.950">
    <property type="entry name" value="Methyl-accepting chemotaxis protein"/>
    <property type="match status" value="1"/>
</dbReference>
<dbReference type="InterPro" id="IPR004090">
    <property type="entry name" value="Chemotax_Me-accpt_rcpt"/>
</dbReference>
<keyword evidence="1 3" id="KW-0807">Transducer</keyword>
<dbReference type="AlphaFoldDB" id="F2JQ32"/>
<keyword evidence="4" id="KW-0812">Transmembrane</keyword>
<evidence type="ECO:0000256" key="3">
    <source>
        <dbReference type="PROSITE-ProRule" id="PRU00284"/>
    </source>
</evidence>
<dbReference type="RefSeq" id="WP_013655881.1">
    <property type="nucleotide sequence ID" value="NC_015275.1"/>
</dbReference>
<dbReference type="GO" id="GO:0006935">
    <property type="term" value="P:chemotaxis"/>
    <property type="evidence" value="ECO:0007669"/>
    <property type="project" value="InterPro"/>
</dbReference>
<dbReference type="KEGG" id="cle:Clole_0847"/>
<feature type="transmembrane region" description="Helical" evidence="4">
    <location>
        <begin position="31"/>
        <end position="51"/>
    </location>
</feature>
<dbReference type="GO" id="GO:0007165">
    <property type="term" value="P:signal transduction"/>
    <property type="evidence" value="ECO:0007669"/>
    <property type="project" value="UniProtKB-KW"/>
</dbReference>
<accession>F2JQ32</accession>
<evidence type="ECO:0000256" key="4">
    <source>
        <dbReference type="SAM" id="Phobius"/>
    </source>
</evidence>
<dbReference type="SMART" id="SM00283">
    <property type="entry name" value="MA"/>
    <property type="match status" value="1"/>
</dbReference>
<comment type="similarity">
    <text evidence="2">Belongs to the methyl-accepting chemotaxis (MCP) protein family.</text>
</comment>
<dbReference type="HOGENOM" id="CLU_000445_107_18_9"/>
<feature type="transmembrane region" description="Helical" evidence="4">
    <location>
        <begin position="163"/>
        <end position="187"/>
    </location>
</feature>
<evidence type="ECO:0000313" key="7">
    <source>
        <dbReference type="Proteomes" id="UP000008467"/>
    </source>
</evidence>
<dbReference type="eggNOG" id="COG0840">
    <property type="taxonomic scope" value="Bacteria"/>
</dbReference>
<dbReference type="GO" id="GO:0004888">
    <property type="term" value="F:transmembrane signaling receptor activity"/>
    <property type="evidence" value="ECO:0007669"/>
    <property type="project" value="InterPro"/>
</dbReference>
<keyword evidence="4" id="KW-0472">Membrane</keyword>
<dbReference type="GO" id="GO:0016020">
    <property type="term" value="C:membrane"/>
    <property type="evidence" value="ECO:0007669"/>
    <property type="project" value="InterPro"/>
</dbReference>
<dbReference type="PANTHER" id="PTHR32089">
    <property type="entry name" value="METHYL-ACCEPTING CHEMOTAXIS PROTEIN MCPB"/>
    <property type="match status" value="1"/>
</dbReference>
<feature type="transmembrane region" description="Helical" evidence="4">
    <location>
        <begin position="129"/>
        <end position="151"/>
    </location>
</feature>
<evidence type="ECO:0000256" key="1">
    <source>
        <dbReference type="ARBA" id="ARBA00023224"/>
    </source>
</evidence>
<organism evidence="6 7">
    <name type="scientific">Cellulosilyticum lentocellum (strain ATCC 49066 / DSM 5427 / NCIMB 11756 / RHM5)</name>
    <name type="common">Clostridium lentocellum</name>
    <dbReference type="NCBI Taxonomy" id="642492"/>
    <lineage>
        <taxon>Bacteria</taxon>
        <taxon>Bacillati</taxon>
        <taxon>Bacillota</taxon>
        <taxon>Clostridia</taxon>
        <taxon>Lachnospirales</taxon>
        <taxon>Cellulosilyticaceae</taxon>
        <taxon>Cellulosilyticum</taxon>
    </lineage>
</organism>
<proteinExistence type="inferred from homology"/>
<feature type="domain" description="Methyl-accepting transducer" evidence="5">
    <location>
        <begin position="226"/>
        <end position="476"/>
    </location>
</feature>
<dbReference type="Pfam" id="PF00015">
    <property type="entry name" value="MCPsignal"/>
    <property type="match status" value="1"/>
</dbReference>
<dbReference type="PANTHER" id="PTHR32089:SF112">
    <property type="entry name" value="LYSOZYME-LIKE PROTEIN-RELATED"/>
    <property type="match status" value="1"/>
</dbReference>
<evidence type="ECO:0000313" key="6">
    <source>
        <dbReference type="EMBL" id="ADZ82580.1"/>
    </source>
</evidence>
<dbReference type="EMBL" id="CP002582">
    <property type="protein sequence ID" value="ADZ82580.1"/>
    <property type="molecule type" value="Genomic_DNA"/>
</dbReference>
<protein>
    <submittedName>
        <fullName evidence="6">Methyl-accepting chemotaxis sensory transducer</fullName>
    </submittedName>
</protein>